<sequence>MYYILTYFAGSFGRYNVHTKVFYCLITIYPIITALTGFQFSNLLPYLLQVVPTASGWNVYWAAVNGELKTTLVLKAYHKHLKANFGLHPKINKFFSLLQHKQEKTISKLCDLSNRVPPTKPTTCCTLFTKAIQGAAKH</sequence>
<protein>
    <submittedName>
        <fullName evidence="1">Uncharacterized protein</fullName>
    </submittedName>
</protein>
<name>A0ACC2TG39_9FUNG</name>
<proteinExistence type="predicted"/>
<evidence type="ECO:0000313" key="2">
    <source>
        <dbReference type="Proteomes" id="UP001165960"/>
    </source>
</evidence>
<dbReference type="Proteomes" id="UP001165960">
    <property type="component" value="Unassembled WGS sequence"/>
</dbReference>
<keyword evidence="2" id="KW-1185">Reference proteome</keyword>
<dbReference type="EMBL" id="QTSX02002891">
    <property type="protein sequence ID" value="KAJ9073674.1"/>
    <property type="molecule type" value="Genomic_DNA"/>
</dbReference>
<organism evidence="1 2">
    <name type="scientific">Entomophthora muscae</name>
    <dbReference type="NCBI Taxonomy" id="34485"/>
    <lineage>
        <taxon>Eukaryota</taxon>
        <taxon>Fungi</taxon>
        <taxon>Fungi incertae sedis</taxon>
        <taxon>Zoopagomycota</taxon>
        <taxon>Entomophthoromycotina</taxon>
        <taxon>Entomophthoromycetes</taxon>
        <taxon>Entomophthorales</taxon>
        <taxon>Entomophthoraceae</taxon>
        <taxon>Entomophthora</taxon>
    </lineage>
</organism>
<accession>A0ACC2TG39</accession>
<evidence type="ECO:0000313" key="1">
    <source>
        <dbReference type="EMBL" id="KAJ9073674.1"/>
    </source>
</evidence>
<comment type="caution">
    <text evidence="1">The sequence shown here is derived from an EMBL/GenBank/DDBJ whole genome shotgun (WGS) entry which is preliminary data.</text>
</comment>
<reference evidence="1" key="1">
    <citation type="submission" date="2022-04" db="EMBL/GenBank/DDBJ databases">
        <title>Genome of the entomopathogenic fungus Entomophthora muscae.</title>
        <authorList>
            <person name="Elya C."/>
            <person name="Lovett B.R."/>
            <person name="Lee E."/>
            <person name="Macias A.M."/>
            <person name="Hajek A.E."/>
            <person name="De Bivort B.L."/>
            <person name="Kasson M.T."/>
            <person name="De Fine Licht H.H."/>
            <person name="Stajich J.E."/>
        </authorList>
    </citation>
    <scope>NUCLEOTIDE SEQUENCE</scope>
    <source>
        <strain evidence="1">Berkeley</strain>
    </source>
</reference>
<gene>
    <name evidence="1" type="ORF">DSO57_1013704</name>
</gene>